<dbReference type="InterPro" id="IPR035958">
    <property type="entry name" value="SecB-like_sf"/>
</dbReference>
<dbReference type="PANTHER" id="PTHR36918">
    <property type="match status" value="1"/>
</dbReference>
<accession>A0ABT0XDU9</accession>
<comment type="similarity">
    <text evidence="1">Belongs to the SecB family.</text>
</comment>
<dbReference type="Pfam" id="PF02556">
    <property type="entry name" value="SecB"/>
    <property type="match status" value="1"/>
</dbReference>
<evidence type="ECO:0000313" key="3">
    <source>
        <dbReference type="Proteomes" id="UP001203665"/>
    </source>
</evidence>
<evidence type="ECO:0000313" key="2">
    <source>
        <dbReference type="EMBL" id="MCM2674074.1"/>
    </source>
</evidence>
<reference evidence="2" key="1">
    <citation type="submission" date="2022-06" db="EMBL/GenBank/DDBJ databases">
        <title>Alkalicoccobacillus porphyridii sp. nov., isolated from a marine red alga, Porphyridium purpureum and reclassification of Shouchella plakortidis and Shouchella gibsonii as Alkalicoccobacillus plakortidis comb. nov. and Alkalicoccobacillus gibsonii comb. nov.</title>
        <authorList>
            <person name="Kim K.H."/>
            <person name="Lee J.K."/>
            <person name="Han D.M."/>
            <person name="Baek J.H."/>
            <person name="Jeon C.O."/>
        </authorList>
    </citation>
    <scope>NUCLEOTIDE SEQUENCE</scope>
    <source>
        <strain evidence="2">DSM 19153</strain>
    </source>
</reference>
<dbReference type="Proteomes" id="UP001203665">
    <property type="component" value="Unassembled WGS sequence"/>
</dbReference>
<dbReference type="SUPFAM" id="SSF54611">
    <property type="entry name" value="SecB-like"/>
    <property type="match status" value="1"/>
</dbReference>
<gene>
    <name evidence="2" type="ORF">NDM98_00110</name>
</gene>
<organism evidence="2 3">
    <name type="scientific">Alkalicoccobacillus plakortidis</name>
    <dbReference type="NCBI Taxonomy" id="444060"/>
    <lineage>
        <taxon>Bacteria</taxon>
        <taxon>Bacillati</taxon>
        <taxon>Bacillota</taxon>
        <taxon>Bacilli</taxon>
        <taxon>Bacillales</taxon>
        <taxon>Bacillaceae</taxon>
        <taxon>Alkalicoccobacillus</taxon>
    </lineage>
</organism>
<dbReference type="InterPro" id="IPR003708">
    <property type="entry name" value="SecB"/>
</dbReference>
<dbReference type="EMBL" id="JAMQJY010000001">
    <property type="protein sequence ID" value="MCM2674074.1"/>
    <property type="molecule type" value="Genomic_DNA"/>
</dbReference>
<proteinExistence type="inferred from homology"/>
<keyword evidence="3" id="KW-1185">Reference proteome</keyword>
<name>A0ABT0XDU9_9BACI</name>
<dbReference type="PANTHER" id="PTHR36918:SF1">
    <property type="entry name" value="PROTEIN-EXPORT PROTEIN SECB"/>
    <property type="match status" value="1"/>
</dbReference>
<evidence type="ECO:0000256" key="1">
    <source>
        <dbReference type="ARBA" id="ARBA00009990"/>
    </source>
</evidence>
<protein>
    <submittedName>
        <fullName evidence="2">Protein-export chaperone SecB</fullName>
    </submittedName>
</protein>
<sequence>MKASLNFENYFVLETFYFNNPFPPETDEEESDDLTPQFKWNIQHRDKENLTDAGVFLEVLIGDKDEGHFCVEAHVLGLFTIEDNEIENDEKERLYKINAIAILFPYLRSLVSDLTSKGNSADQIILPPLNIHSMMEQELEN</sequence>
<dbReference type="RefSeq" id="WP_251602949.1">
    <property type="nucleotide sequence ID" value="NZ_JAMQJY010000001.1"/>
</dbReference>
<comment type="caution">
    <text evidence="2">The sequence shown here is derived from an EMBL/GenBank/DDBJ whole genome shotgun (WGS) entry which is preliminary data.</text>
</comment>
<dbReference type="Gene3D" id="3.10.420.10">
    <property type="entry name" value="SecB-like"/>
    <property type="match status" value="1"/>
</dbReference>